<organism evidence="8 9">
    <name type="scientific">Trichuris muris</name>
    <name type="common">Mouse whipworm</name>
    <dbReference type="NCBI Taxonomy" id="70415"/>
    <lineage>
        <taxon>Eukaryota</taxon>
        <taxon>Metazoa</taxon>
        <taxon>Ecdysozoa</taxon>
        <taxon>Nematoda</taxon>
        <taxon>Enoplea</taxon>
        <taxon>Dorylaimia</taxon>
        <taxon>Trichinellida</taxon>
        <taxon>Trichuridae</taxon>
        <taxon>Trichuris</taxon>
    </lineage>
</organism>
<dbReference type="SUPFAM" id="SSF53067">
    <property type="entry name" value="Actin-like ATPase domain"/>
    <property type="match status" value="2"/>
</dbReference>
<dbReference type="InterPro" id="IPR042024">
    <property type="entry name" value="D-XK_euk"/>
</dbReference>
<dbReference type="InterPro" id="IPR018485">
    <property type="entry name" value="FGGY_C"/>
</dbReference>
<dbReference type="Pfam" id="PF23003">
    <property type="entry name" value="Fn1_2"/>
    <property type="match status" value="2"/>
</dbReference>
<evidence type="ECO:0000259" key="7">
    <source>
        <dbReference type="Pfam" id="PF23003"/>
    </source>
</evidence>
<dbReference type="GO" id="GO:0005997">
    <property type="term" value="P:xylulose metabolic process"/>
    <property type="evidence" value="ECO:0007669"/>
    <property type="project" value="TreeGrafter"/>
</dbReference>
<accession>A0A5S6QSK8</accession>
<evidence type="ECO:0000313" key="8">
    <source>
        <dbReference type="Proteomes" id="UP000046395"/>
    </source>
</evidence>
<dbReference type="STRING" id="70415.A0A5S6QSK8"/>
<evidence type="ECO:0000259" key="5">
    <source>
        <dbReference type="Pfam" id="PF00370"/>
    </source>
</evidence>
<comment type="similarity">
    <text evidence="1">Belongs to the FGGY kinase family.</text>
</comment>
<dbReference type="AlphaFoldDB" id="A0A5S6QSK8"/>
<dbReference type="GO" id="GO:0005829">
    <property type="term" value="C:cytosol"/>
    <property type="evidence" value="ECO:0007669"/>
    <property type="project" value="TreeGrafter"/>
</dbReference>
<feature type="domain" description="Abnormal cell migration protein 18-like fibronectin type I" evidence="7">
    <location>
        <begin position="603"/>
        <end position="669"/>
    </location>
</feature>
<feature type="region of interest" description="Disordered" evidence="4">
    <location>
        <begin position="1083"/>
        <end position="1103"/>
    </location>
</feature>
<evidence type="ECO:0000256" key="1">
    <source>
        <dbReference type="ARBA" id="ARBA00009156"/>
    </source>
</evidence>
<name>A0A5S6QSK8_TRIMR</name>
<dbReference type="GO" id="GO:0042732">
    <property type="term" value="P:D-xylose metabolic process"/>
    <property type="evidence" value="ECO:0007669"/>
    <property type="project" value="InterPro"/>
</dbReference>
<evidence type="ECO:0000256" key="2">
    <source>
        <dbReference type="ARBA" id="ARBA00022679"/>
    </source>
</evidence>
<dbReference type="FunFam" id="3.30.420.40:FF:000118">
    <property type="entry name" value="Xylulose kinase 2"/>
    <property type="match status" value="1"/>
</dbReference>
<dbReference type="CDD" id="cd07776">
    <property type="entry name" value="ASKHA_NBD_FGGY_SpXK-like"/>
    <property type="match status" value="1"/>
</dbReference>
<evidence type="ECO:0000313" key="9">
    <source>
        <dbReference type="WBParaSite" id="TMUE_2000009887.1"/>
    </source>
</evidence>
<dbReference type="PANTHER" id="PTHR10196:SF57">
    <property type="entry name" value="XYLULOSE KINASE"/>
    <property type="match status" value="1"/>
</dbReference>
<feature type="domain" description="Abnormal cell migration protein 18-like fibronectin type I" evidence="7">
    <location>
        <begin position="676"/>
        <end position="737"/>
    </location>
</feature>
<evidence type="ECO:0000259" key="6">
    <source>
        <dbReference type="Pfam" id="PF02782"/>
    </source>
</evidence>
<feature type="region of interest" description="Disordered" evidence="4">
    <location>
        <begin position="819"/>
        <end position="885"/>
    </location>
</feature>
<dbReference type="Proteomes" id="UP000046395">
    <property type="component" value="Unassembled WGS sequence"/>
</dbReference>
<protein>
    <submittedName>
        <fullName evidence="9">Xylulose kinase</fullName>
    </submittedName>
</protein>
<dbReference type="Gene3D" id="3.30.420.40">
    <property type="match status" value="2"/>
</dbReference>
<dbReference type="InterPro" id="IPR055119">
    <property type="entry name" value="Mig18_Fn1"/>
</dbReference>
<dbReference type="WBParaSite" id="TMUE_2000009887.1">
    <property type="protein sequence ID" value="TMUE_2000009887.1"/>
    <property type="gene ID" value="WBGene00290857"/>
</dbReference>
<keyword evidence="2" id="KW-0808">Transferase</keyword>
<proteinExistence type="inferred from homology"/>
<feature type="domain" description="Carbohydrate kinase FGGY C-terminal" evidence="6">
    <location>
        <begin position="291"/>
        <end position="478"/>
    </location>
</feature>
<feature type="domain" description="Carbohydrate kinase FGGY N-terminal" evidence="5">
    <location>
        <begin position="7"/>
        <end position="282"/>
    </location>
</feature>
<keyword evidence="3" id="KW-0418">Kinase</keyword>
<feature type="region of interest" description="Disordered" evidence="4">
    <location>
        <begin position="897"/>
        <end position="989"/>
    </location>
</feature>
<evidence type="ECO:0000256" key="4">
    <source>
        <dbReference type="SAM" id="MobiDB-lite"/>
    </source>
</evidence>
<keyword evidence="8" id="KW-1185">Reference proteome</keyword>
<dbReference type="InterPro" id="IPR043129">
    <property type="entry name" value="ATPase_NBD"/>
</dbReference>
<sequence length="1188" mass="131993">MEKTDCYYLGFDLGTQQLKGILTDDKLTVQHVVAVNYDAALPSYRTSGGVHHNGAQVTAPVLMWIKALELALDDLRRSNFDLSKVAAVSGAAQQHGSVYWKSGAEEILANLSSSYSLSDQLENCFATYDSPVWMDHSTQEECNELEAAVGGPLSLAELTGSAAHLRFTGPQILKKCRKEKSVYDEAERISLVSSFLCSLFLGRFAPIDFSDGSGMNLLDLKKHVWAVECLKIFPADLCEKLGCCVPSTVCLDCISPYFVNRYGFSSTCRVVVFTGDNPSSLAGLNQRPTDLSISLGTSDTVFVWMSSAVPIRNGHIFCNPIDPAVYMGMICFRNGDCTRKQARYRLCGGNATWSQFERLVDDSPPGNYGCMGFFHEYEEIGSKVAPEYILLDADGCRVAFFEKQIEARAVVEHQCLAKRLYFYKTGMRSKMKRILVTGGASNSEAVVQTLSDVFNLPVYRKDVPHSAALGGAVRAKHALTLLNDDLYPLQLESSPGKLVAEPRQSVVESSLTSSNRDRMQVYGIFLLLLLYCGGYVCFGESCRDGTEKVTEQIWYKCVNKTYKEVGCYFLDQKFLHYTVISDGSAEFFCNVTARGETFVSVAACLIGGFRLEIGHSRRKGNFYFTCARSKTAVYYRITSCAGDDERVVRFGSAFSTEHFLLQCMSEKDDVYLRVMACSIGGSVVHVGSEGNDGKYWYSCYREGNEIVKEAKSCYNQKVKYNLGERYFDNGVVHVCTLPNPSRWSRRDLHEKIISNQGYQLPAIIHKLEIDSEEKISKPVHSSNLPSNLAVSDRDFVVSNEKSFPPCDIPDKYKGYTSKAHDPFNNMRNPPARDNGYIPPGCKGNDGYIPPGYKDYNPTSNPHDPSYNKEYPSGKDNGYIRPESKDYNPAFNPLYPGCGNKYPSGKDNGYARPDSKDYNPTSNPHYPGYDQTYPPGGNVGYVRPDSKDYNPTLNPHEPGHNKRHTSGGDLGYIPPAYRNPDPNSDTHLAGCGSNPGGKNCYPYEHDPLKTNGNNKNVPGYEPNANSQNGMPGVRNPNQHHDLGTLGYYHIDTTPHLVRYIPEEPAGFDCERRCKDHCRPGVNPALTNASGSAKPGKRGSVPRPTRSYNLDELCSNLKENPFVSSQKQMHCPVTVYGKTYNFNPGYGMRFNGELFLCEVGSTGNAELFTYKTVDSDKVPKTDWNILRVIT</sequence>
<dbReference type="Pfam" id="PF00370">
    <property type="entry name" value="FGGY_N"/>
    <property type="match status" value="1"/>
</dbReference>
<dbReference type="InterPro" id="IPR018484">
    <property type="entry name" value="FGGY_N"/>
</dbReference>
<reference evidence="9" key="1">
    <citation type="submission" date="2019-12" db="UniProtKB">
        <authorList>
            <consortium name="WormBaseParasite"/>
        </authorList>
    </citation>
    <scope>IDENTIFICATION</scope>
</reference>
<dbReference type="GO" id="GO:0004856">
    <property type="term" value="F:D-xylulokinase activity"/>
    <property type="evidence" value="ECO:0007669"/>
    <property type="project" value="InterPro"/>
</dbReference>
<dbReference type="PANTHER" id="PTHR10196">
    <property type="entry name" value="SUGAR KINASE"/>
    <property type="match status" value="1"/>
</dbReference>
<dbReference type="Pfam" id="PF02782">
    <property type="entry name" value="FGGY_C"/>
    <property type="match status" value="1"/>
</dbReference>
<evidence type="ECO:0000256" key="3">
    <source>
        <dbReference type="ARBA" id="ARBA00022777"/>
    </source>
</evidence>